<proteinExistence type="predicted"/>
<dbReference type="EMBL" id="CP001691">
    <property type="protein sequence ID" value="ADQ68654.1"/>
    <property type="molecule type" value="Genomic_DNA"/>
</dbReference>
<protein>
    <submittedName>
        <fullName evidence="1">Uncharacterized protein</fullName>
    </submittedName>
</protein>
<gene>
    <name evidence="1" type="ordered locus">Hbor_31190</name>
</gene>
<reference evidence="2" key="1">
    <citation type="journal article" date="2009" name="Stand. Genomic Sci.">
        <title>Complete genome sequence of Halogeometricum borinquense type strain (PR3).</title>
        <authorList>
            <person name="Malfatti S."/>
            <person name="Tindall B.J."/>
            <person name="Schneider S."/>
            <person name="Fahnrich R."/>
            <person name="Lapidus A."/>
            <person name="Labuttii K."/>
            <person name="Copeland A."/>
            <person name="Glavina Del Rio T."/>
            <person name="Nolan M."/>
            <person name="Chen F."/>
            <person name="Lucas S."/>
            <person name="Tice H."/>
            <person name="Cheng J.F."/>
            <person name="Bruce D."/>
            <person name="Goodwin L."/>
            <person name="Pitluck S."/>
            <person name="Anderson I."/>
            <person name="Pati A."/>
            <person name="Ivanova N."/>
            <person name="Mavromatis K."/>
            <person name="Chen A."/>
            <person name="Palaniappan K."/>
            <person name="D'haeseleer P."/>
            <person name="Goker M."/>
            <person name="Bristow J."/>
            <person name="Eisen J.A."/>
            <person name="Markowitz V."/>
            <person name="Hugenholtz P."/>
            <person name="Kyrpides N.C."/>
            <person name="Klenk H.P."/>
            <person name="Chain P."/>
        </authorList>
    </citation>
    <scope>NUCLEOTIDE SEQUENCE [LARGE SCALE GENOMIC DNA]</scope>
    <source>
        <strain evidence="2">ATCC 700274 / DSM 11551 / JCM 10706 / KCTC 4070 / PR3</strain>
        <plasmid evidence="2">pHBOR01</plasmid>
    </source>
</reference>
<geneLocation type="plasmid" evidence="1 2">
    <name>pHBOR01</name>
</geneLocation>
<keyword evidence="2" id="KW-1185">Reference proteome</keyword>
<dbReference type="HOGENOM" id="CLU_1346374_0_0_2"/>
<organism evidence="1 2">
    <name type="scientific">Halogeometricum borinquense (strain ATCC 700274 / DSM 11551 / JCM 10706 / KCTC 4070 / PR3)</name>
    <dbReference type="NCBI Taxonomy" id="469382"/>
    <lineage>
        <taxon>Archaea</taxon>
        <taxon>Methanobacteriati</taxon>
        <taxon>Methanobacteriota</taxon>
        <taxon>Stenosarchaea group</taxon>
        <taxon>Halobacteria</taxon>
        <taxon>Halobacteriales</taxon>
        <taxon>Haloferacaceae</taxon>
        <taxon>Halogeometricum</taxon>
    </lineage>
</organism>
<evidence type="ECO:0000313" key="1">
    <source>
        <dbReference type="EMBL" id="ADQ68654.1"/>
    </source>
</evidence>
<evidence type="ECO:0000313" key="2">
    <source>
        <dbReference type="Proteomes" id="UP000006663"/>
    </source>
</evidence>
<dbReference type="Proteomes" id="UP000006663">
    <property type="component" value="Plasmid pHBOR01"/>
</dbReference>
<name>E4NUD4_HALBP</name>
<dbReference type="AlphaFoldDB" id="E4NUD4"/>
<accession>E4NUD4</accession>
<dbReference type="KEGG" id="hbo:Hbor_31190"/>
<sequence length="203" mass="23694">MQKCQNYLFSHNYYRVVNIILECMSQKTHTRRKFLYRTGAAICSISTLPVVTAESNESEYDVPIRQVRKLLWQHKIDEAKAFMDKHNMKYHMARGVPSFKEGDVSTDRYGSPSEDNKTDLWLSLNEIEEGNPEKNIPPVYDATISWNLSEWNNDAGDFTQKVGSKDSAAISWSQDYWQAVDESRENVKYENDRIEYEEMKGLE</sequence>
<keyword evidence="1" id="KW-0614">Plasmid</keyword>